<evidence type="ECO:0000313" key="1">
    <source>
        <dbReference type="EMBL" id="GBO25631.1"/>
    </source>
</evidence>
<evidence type="ECO:0000313" key="3">
    <source>
        <dbReference type="EMBL" id="GBO25635.1"/>
    </source>
</evidence>
<proteinExistence type="predicted"/>
<evidence type="ECO:0000313" key="5">
    <source>
        <dbReference type="Proteomes" id="UP000499080"/>
    </source>
</evidence>
<dbReference type="EMBL" id="BGPR01048617">
    <property type="protein sequence ID" value="GBO25632.1"/>
    <property type="molecule type" value="Genomic_DNA"/>
</dbReference>
<dbReference type="EMBL" id="BGPR01048616">
    <property type="protein sequence ID" value="GBO25631.1"/>
    <property type="molecule type" value="Genomic_DNA"/>
</dbReference>
<evidence type="ECO:0000313" key="4">
    <source>
        <dbReference type="EMBL" id="GBO25636.1"/>
    </source>
</evidence>
<gene>
    <name evidence="3" type="ORF">AVEN_20523_1</name>
    <name evidence="1" type="ORF">AVEN_240554_1</name>
    <name evidence="4" type="ORF">AVEN_24788_1</name>
    <name evidence="2" type="ORF">AVEN_255054_1</name>
</gene>
<organism evidence="2 5">
    <name type="scientific">Araneus ventricosus</name>
    <name type="common">Orbweaver spider</name>
    <name type="synonym">Epeira ventricosa</name>
    <dbReference type="NCBI Taxonomy" id="182803"/>
    <lineage>
        <taxon>Eukaryota</taxon>
        <taxon>Metazoa</taxon>
        <taxon>Ecdysozoa</taxon>
        <taxon>Arthropoda</taxon>
        <taxon>Chelicerata</taxon>
        <taxon>Arachnida</taxon>
        <taxon>Araneae</taxon>
        <taxon>Araneomorphae</taxon>
        <taxon>Entelegynae</taxon>
        <taxon>Araneoidea</taxon>
        <taxon>Araneidae</taxon>
        <taxon>Araneus</taxon>
    </lineage>
</organism>
<dbReference type="AlphaFoldDB" id="A0A4Y2VLZ4"/>
<name>A0A4Y2VLZ4_ARAVE</name>
<dbReference type="EMBL" id="BGPR01048619">
    <property type="protein sequence ID" value="GBO25636.1"/>
    <property type="molecule type" value="Genomic_DNA"/>
</dbReference>
<evidence type="ECO:0000313" key="2">
    <source>
        <dbReference type="EMBL" id="GBO25632.1"/>
    </source>
</evidence>
<comment type="caution">
    <text evidence="2">The sequence shown here is derived from an EMBL/GenBank/DDBJ whole genome shotgun (WGS) entry which is preliminary data.</text>
</comment>
<dbReference type="Proteomes" id="UP000499080">
    <property type="component" value="Unassembled WGS sequence"/>
</dbReference>
<protein>
    <submittedName>
        <fullName evidence="2">Uncharacterized protein</fullName>
    </submittedName>
</protein>
<sequence>MNPLSPNPRPATAAHIRAVYKRPLRENRYSRIQRDRSKALAQNTSSHKHMVVEAFVVSVHQRNETNIEEIGIKVVQQRQDCLLNFCIGSEISTSQVLLQRSREIKITCSEVWGVGRALQ</sequence>
<accession>A0A4Y2VLZ4</accession>
<dbReference type="EMBL" id="BGPR01048618">
    <property type="protein sequence ID" value="GBO25635.1"/>
    <property type="molecule type" value="Genomic_DNA"/>
</dbReference>
<reference evidence="2 5" key="1">
    <citation type="journal article" date="2019" name="Sci. Rep.">
        <title>Orb-weaving spider Araneus ventricosus genome elucidates the spidroin gene catalogue.</title>
        <authorList>
            <person name="Kono N."/>
            <person name="Nakamura H."/>
            <person name="Ohtoshi R."/>
            <person name="Moran D.A.P."/>
            <person name="Shinohara A."/>
            <person name="Yoshida Y."/>
            <person name="Fujiwara M."/>
            <person name="Mori M."/>
            <person name="Tomita M."/>
            <person name="Arakawa K."/>
        </authorList>
    </citation>
    <scope>NUCLEOTIDE SEQUENCE [LARGE SCALE GENOMIC DNA]</scope>
</reference>
<keyword evidence="5" id="KW-1185">Reference proteome</keyword>